<keyword evidence="2" id="KW-1185">Reference proteome</keyword>
<organism evidence="1 2">
    <name type="scientific">Pseudomonas bijieensis</name>
    <dbReference type="NCBI Taxonomy" id="2681983"/>
    <lineage>
        <taxon>Bacteria</taxon>
        <taxon>Pseudomonadati</taxon>
        <taxon>Pseudomonadota</taxon>
        <taxon>Gammaproteobacteria</taxon>
        <taxon>Pseudomonadales</taxon>
        <taxon>Pseudomonadaceae</taxon>
        <taxon>Pseudomonas</taxon>
    </lineage>
</organism>
<dbReference type="RefSeq" id="WP_176688586.1">
    <property type="nucleotide sequence ID" value="NZ_CP048810.1"/>
</dbReference>
<dbReference type="Proteomes" id="UP000509545">
    <property type="component" value="Chromosome"/>
</dbReference>
<name>A0A6N1CF08_9PSED</name>
<reference evidence="1 2" key="1">
    <citation type="submission" date="2020-02" db="EMBL/GenBank/DDBJ databases">
        <authorList>
            <person name="Liang J."/>
        </authorList>
    </citation>
    <scope>NUCLEOTIDE SEQUENCE [LARGE SCALE GENOMIC DNA]</scope>
    <source>
        <strain evidence="1 2">L22-9</strain>
    </source>
</reference>
<dbReference type="AlphaFoldDB" id="A0A6N1CF08"/>
<dbReference type="InterPro" id="IPR018742">
    <property type="entry name" value="DUF2290"/>
</dbReference>
<protein>
    <submittedName>
        <fullName evidence="1">DUF2290 domain-containing protein</fullName>
    </submittedName>
</protein>
<evidence type="ECO:0000313" key="1">
    <source>
        <dbReference type="EMBL" id="QKS82866.1"/>
    </source>
</evidence>
<dbReference type="KEGG" id="pbz:GN234_13285"/>
<accession>A0A6N1CF08</accession>
<dbReference type="EMBL" id="CP048810">
    <property type="protein sequence ID" value="QKS82866.1"/>
    <property type="molecule type" value="Genomic_DNA"/>
</dbReference>
<sequence length="227" mass="26278">MSRASSPRDKVREDLEQLTAELIGLGLVDDQNFPATKQVGNGLWEVSFKGAENICLAMVDSDYDLIYKELFESRSFSLKLIDGGLLQLSYRFEGDVLLKHRLAYYPSPSLRPFQEDPELYMREELYMEIVSRRVVPFPLRFDYDLKAAKDMAHPSCHLTLGDIEGCRIPVHSPLMPRQFLEFIVRNFYQTEKFDFISGFPKHRYFFDASITVNEKNLIHLAVPSNLL</sequence>
<dbReference type="Pfam" id="PF10053">
    <property type="entry name" value="DUF2290"/>
    <property type="match status" value="1"/>
</dbReference>
<gene>
    <name evidence="1" type="ORF">GN234_13285</name>
</gene>
<evidence type="ECO:0000313" key="2">
    <source>
        <dbReference type="Proteomes" id="UP000509545"/>
    </source>
</evidence>
<proteinExistence type="predicted"/>